<dbReference type="InParanoid" id="A0A200QUT0"/>
<dbReference type="PANTHER" id="PTHR36617:SF15">
    <property type="entry name" value="REVERSE TRANSCRIPTASE ZINC-BINDING DOMAIN-CONTAINING PROTEIN"/>
    <property type="match status" value="1"/>
</dbReference>
<dbReference type="Pfam" id="PF13966">
    <property type="entry name" value="zf-RVT"/>
    <property type="match status" value="1"/>
</dbReference>
<sequence>MIKLITISIHSGELTSFWFDPWASPKPLRYTAPAIFKICENKAGNLTDFITQDQEWSIPLSRDLRPPEISQIAEVLYVINSPPLLSQDQDEIHWSLNLKGFSVKSLYDYQSNTPSDQEFPTNLIWNHMIPPKLCFFFWTAVLDKILTLNNLKKRGHQLANCCFLCSRAEETPAHLLLNCHYSRRIWDSILPNFGWCWSFPSSVLQFAQGWSAKGFSKLGKLIWKLIPAVVFWAIWCERNRRAFEGKAKNTLHLQTREGKGREGKGRERKN</sequence>
<proteinExistence type="predicted"/>
<gene>
    <name evidence="2" type="ORF">BVC80_9029g31</name>
</gene>
<dbReference type="GO" id="GO:0003964">
    <property type="term" value="F:RNA-directed DNA polymerase activity"/>
    <property type="evidence" value="ECO:0007669"/>
    <property type="project" value="UniProtKB-KW"/>
</dbReference>
<feature type="domain" description="Reverse transcriptase zinc-binding" evidence="1">
    <location>
        <begin position="101"/>
        <end position="186"/>
    </location>
</feature>
<dbReference type="EMBL" id="MVGT01001060">
    <property type="protein sequence ID" value="OVA14202.1"/>
    <property type="molecule type" value="Genomic_DNA"/>
</dbReference>
<reference evidence="2 3" key="1">
    <citation type="journal article" date="2017" name="Mol. Plant">
        <title>The Genome of Medicinal Plant Macleaya cordata Provides New Insights into Benzylisoquinoline Alkaloids Metabolism.</title>
        <authorList>
            <person name="Liu X."/>
            <person name="Liu Y."/>
            <person name="Huang P."/>
            <person name="Ma Y."/>
            <person name="Qing Z."/>
            <person name="Tang Q."/>
            <person name="Cao H."/>
            <person name="Cheng P."/>
            <person name="Zheng Y."/>
            <person name="Yuan Z."/>
            <person name="Zhou Y."/>
            <person name="Liu J."/>
            <person name="Tang Z."/>
            <person name="Zhuo Y."/>
            <person name="Zhang Y."/>
            <person name="Yu L."/>
            <person name="Huang J."/>
            <person name="Yang P."/>
            <person name="Peng Q."/>
            <person name="Zhang J."/>
            <person name="Jiang W."/>
            <person name="Zhang Z."/>
            <person name="Lin K."/>
            <person name="Ro D.K."/>
            <person name="Chen X."/>
            <person name="Xiong X."/>
            <person name="Shang Y."/>
            <person name="Huang S."/>
            <person name="Zeng J."/>
        </authorList>
    </citation>
    <scope>NUCLEOTIDE SEQUENCE [LARGE SCALE GENOMIC DNA]</scope>
    <source>
        <strain evidence="3">cv. BLH2017</strain>
        <tissue evidence="2">Root</tissue>
    </source>
</reference>
<keyword evidence="2" id="KW-0548">Nucleotidyltransferase</keyword>
<dbReference type="Proteomes" id="UP000195402">
    <property type="component" value="Unassembled WGS sequence"/>
</dbReference>
<keyword evidence="2" id="KW-0695">RNA-directed DNA polymerase</keyword>
<accession>A0A200QUT0</accession>
<comment type="caution">
    <text evidence="2">The sequence shown here is derived from an EMBL/GenBank/DDBJ whole genome shotgun (WGS) entry which is preliminary data.</text>
</comment>
<protein>
    <submittedName>
        <fullName evidence="2">Reverse transcriptase zinc-binding domain</fullName>
    </submittedName>
</protein>
<evidence type="ECO:0000313" key="2">
    <source>
        <dbReference type="EMBL" id="OVA14202.1"/>
    </source>
</evidence>
<keyword evidence="3" id="KW-1185">Reference proteome</keyword>
<organism evidence="2 3">
    <name type="scientific">Macleaya cordata</name>
    <name type="common">Five-seeded plume-poppy</name>
    <name type="synonym">Bocconia cordata</name>
    <dbReference type="NCBI Taxonomy" id="56857"/>
    <lineage>
        <taxon>Eukaryota</taxon>
        <taxon>Viridiplantae</taxon>
        <taxon>Streptophyta</taxon>
        <taxon>Embryophyta</taxon>
        <taxon>Tracheophyta</taxon>
        <taxon>Spermatophyta</taxon>
        <taxon>Magnoliopsida</taxon>
        <taxon>Ranunculales</taxon>
        <taxon>Papaveraceae</taxon>
        <taxon>Papaveroideae</taxon>
        <taxon>Macleaya</taxon>
    </lineage>
</organism>
<dbReference type="OrthoDB" id="1937528at2759"/>
<dbReference type="InterPro" id="IPR026960">
    <property type="entry name" value="RVT-Znf"/>
</dbReference>
<evidence type="ECO:0000259" key="1">
    <source>
        <dbReference type="Pfam" id="PF13966"/>
    </source>
</evidence>
<dbReference type="OMA" id="EMEELIW"/>
<keyword evidence="2" id="KW-0808">Transferase</keyword>
<name>A0A200QUT0_MACCD</name>
<dbReference type="AlphaFoldDB" id="A0A200QUT0"/>
<dbReference type="PANTHER" id="PTHR36617">
    <property type="entry name" value="PROTEIN, PUTATIVE-RELATED"/>
    <property type="match status" value="1"/>
</dbReference>
<evidence type="ECO:0000313" key="3">
    <source>
        <dbReference type="Proteomes" id="UP000195402"/>
    </source>
</evidence>